<dbReference type="PANTHER" id="PTHR30246">
    <property type="entry name" value="2-KETO-3-DEOXY-6-PHOSPHOGLUCONATE ALDOLASE"/>
    <property type="match status" value="1"/>
</dbReference>
<comment type="subunit">
    <text evidence="3">Homotrimer.</text>
</comment>
<dbReference type="CDD" id="cd00452">
    <property type="entry name" value="KDPG_aldolase"/>
    <property type="match status" value="1"/>
</dbReference>
<dbReference type="EMBL" id="FNAO01000017">
    <property type="protein sequence ID" value="SDF18747.1"/>
    <property type="molecule type" value="Genomic_DNA"/>
</dbReference>
<evidence type="ECO:0000313" key="7">
    <source>
        <dbReference type="Proteomes" id="UP000199109"/>
    </source>
</evidence>
<name>A0A1G7J196_9FLAO</name>
<evidence type="ECO:0000313" key="6">
    <source>
        <dbReference type="EMBL" id="SDF18747.1"/>
    </source>
</evidence>
<organism evidence="6 7">
    <name type="scientific">Pricia antarctica</name>
    <dbReference type="NCBI Taxonomy" id="641691"/>
    <lineage>
        <taxon>Bacteria</taxon>
        <taxon>Pseudomonadati</taxon>
        <taxon>Bacteroidota</taxon>
        <taxon>Flavobacteriia</taxon>
        <taxon>Flavobacteriales</taxon>
        <taxon>Flavobacteriaceae</taxon>
        <taxon>Pricia</taxon>
    </lineage>
</organism>
<protein>
    <submittedName>
        <fullName evidence="6">2-dehydro-3-deoxyphosphogluconate aldolase / (4S)-4-hydroxy-2-oxoglutarate aldolase</fullName>
    </submittedName>
</protein>
<evidence type="ECO:0000256" key="5">
    <source>
        <dbReference type="ARBA" id="ARBA00023277"/>
    </source>
</evidence>
<evidence type="ECO:0000256" key="1">
    <source>
        <dbReference type="ARBA" id="ARBA00004761"/>
    </source>
</evidence>
<proteinExistence type="inferred from homology"/>
<comment type="pathway">
    <text evidence="1">Carbohydrate acid metabolism.</text>
</comment>
<dbReference type="AlphaFoldDB" id="A0A1G7J196"/>
<dbReference type="InterPro" id="IPR013785">
    <property type="entry name" value="Aldolase_TIM"/>
</dbReference>
<accession>A0A1G7J196</accession>
<dbReference type="InterPro" id="IPR000887">
    <property type="entry name" value="Aldlse_KDPG_KHG"/>
</dbReference>
<dbReference type="Gene3D" id="3.20.20.70">
    <property type="entry name" value="Aldolase class I"/>
    <property type="match status" value="1"/>
</dbReference>
<feature type="non-terminal residue" evidence="6">
    <location>
        <position position="141"/>
    </location>
</feature>
<dbReference type="OrthoDB" id="9802667at2"/>
<evidence type="ECO:0000256" key="3">
    <source>
        <dbReference type="ARBA" id="ARBA00011233"/>
    </source>
</evidence>
<evidence type="ECO:0000256" key="2">
    <source>
        <dbReference type="ARBA" id="ARBA00006906"/>
    </source>
</evidence>
<dbReference type="Pfam" id="PF01081">
    <property type="entry name" value="Aldolase"/>
    <property type="match status" value="1"/>
</dbReference>
<reference evidence="6 7" key="1">
    <citation type="submission" date="2016-10" db="EMBL/GenBank/DDBJ databases">
        <authorList>
            <person name="de Groot N.N."/>
        </authorList>
    </citation>
    <scope>NUCLEOTIDE SEQUENCE [LARGE SCALE GENOMIC DNA]</scope>
    <source>
        <strain evidence="6 7">DSM 23421</strain>
    </source>
</reference>
<dbReference type="RefSeq" id="WP_091874217.1">
    <property type="nucleotide sequence ID" value="NZ_FNAO01000017.1"/>
</dbReference>
<dbReference type="STRING" id="641691.SAMN05421636_1171"/>
<gene>
    <name evidence="6" type="ORF">SAMN05421636_1171</name>
</gene>
<keyword evidence="5" id="KW-0119">Carbohydrate metabolism</keyword>
<comment type="similarity">
    <text evidence="2">Belongs to the KHG/KDPG aldolase family.</text>
</comment>
<keyword evidence="4" id="KW-0456">Lyase</keyword>
<keyword evidence="7" id="KW-1185">Reference proteome</keyword>
<sequence length="141" mass="15591">MRENPFFWELFSKVPIIGIVRNLAFDDLKNILPQFHDAGLTNIEITMNTARAGEMIKYAVDNYSTSMNIGAGTVCSEDDLNKALDAGARFIVTPIINEKVILNCVDKKIPIFPGAFTPSEIYRAWSMGASMIKIFPATTVG</sequence>
<dbReference type="PANTHER" id="PTHR30246:SF1">
    <property type="entry name" value="2-DEHYDRO-3-DEOXY-6-PHOSPHOGALACTONATE ALDOLASE-RELATED"/>
    <property type="match status" value="1"/>
</dbReference>
<dbReference type="GO" id="GO:0016829">
    <property type="term" value="F:lyase activity"/>
    <property type="evidence" value="ECO:0007669"/>
    <property type="project" value="UniProtKB-KW"/>
</dbReference>
<dbReference type="Proteomes" id="UP000199109">
    <property type="component" value="Unassembled WGS sequence"/>
</dbReference>
<evidence type="ECO:0000256" key="4">
    <source>
        <dbReference type="ARBA" id="ARBA00023239"/>
    </source>
</evidence>
<dbReference type="SUPFAM" id="SSF51569">
    <property type="entry name" value="Aldolase"/>
    <property type="match status" value="1"/>
</dbReference>